<evidence type="ECO:0000313" key="1">
    <source>
        <dbReference type="EMBL" id="RGR72147.1"/>
    </source>
</evidence>
<gene>
    <name evidence="1" type="ORF">DWY25_12625</name>
</gene>
<evidence type="ECO:0000313" key="2">
    <source>
        <dbReference type="Proteomes" id="UP000284178"/>
    </source>
</evidence>
<protein>
    <submittedName>
        <fullName evidence="1">Uncharacterized protein</fullName>
    </submittedName>
</protein>
<accession>A0A412FVC7</accession>
<dbReference type="Proteomes" id="UP000284178">
    <property type="component" value="Unassembled WGS sequence"/>
</dbReference>
<dbReference type="EMBL" id="QRUP01000016">
    <property type="protein sequence ID" value="RGR72147.1"/>
    <property type="molecule type" value="Genomic_DNA"/>
</dbReference>
<proteinExistence type="predicted"/>
<reference evidence="1 2" key="1">
    <citation type="submission" date="2018-08" db="EMBL/GenBank/DDBJ databases">
        <title>A genome reference for cultivated species of the human gut microbiota.</title>
        <authorList>
            <person name="Zou Y."/>
            <person name="Xue W."/>
            <person name="Luo G."/>
        </authorList>
    </citation>
    <scope>NUCLEOTIDE SEQUENCE [LARGE SCALE GENOMIC DNA]</scope>
    <source>
        <strain evidence="1 2">AF24-29</strain>
    </source>
</reference>
<keyword evidence="2" id="KW-1185">Reference proteome</keyword>
<name>A0A412FVC7_9FIRM</name>
<sequence length="62" mass="7293">MIEVYAQAGDEATVKFFLDVAYVTGLEKYVVYLRNPLIFYPSNKLFTQFRIFIDISNTWGLY</sequence>
<comment type="caution">
    <text evidence="1">The sequence shown here is derived from an EMBL/GenBank/DDBJ whole genome shotgun (WGS) entry which is preliminary data.</text>
</comment>
<organism evidence="1 2">
    <name type="scientific">Holdemania filiformis</name>
    <dbReference type="NCBI Taxonomy" id="61171"/>
    <lineage>
        <taxon>Bacteria</taxon>
        <taxon>Bacillati</taxon>
        <taxon>Bacillota</taxon>
        <taxon>Erysipelotrichia</taxon>
        <taxon>Erysipelotrichales</taxon>
        <taxon>Erysipelotrichaceae</taxon>
        <taxon>Holdemania</taxon>
    </lineage>
</organism>
<dbReference type="AlphaFoldDB" id="A0A412FVC7"/>